<name>A0A0H5LRQ6_YERIN</name>
<evidence type="ECO:0000313" key="1">
    <source>
        <dbReference type="EMBL" id="CRY53755.1"/>
    </source>
</evidence>
<accession>A0A0H5LRQ6</accession>
<proteinExistence type="predicted"/>
<reference evidence="2" key="1">
    <citation type="submission" date="2015-03" db="EMBL/GenBank/DDBJ databases">
        <authorList>
            <consortium name="Pathogen Informatics"/>
        </authorList>
    </citation>
    <scope>NUCLEOTIDE SEQUENCE [LARGE SCALE GENOMIC DNA]</scope>
    <source>
        <strain evidence="2">R148</strain>
    </source>
</reference>
<dbReference type="EMBL" id="CWJI01000001">
    <property type="protein sequence ID" value="CRY53755.1"/>
    <property type="molecule type" value="Genomic_DNA"/>
</dbReference>
<dbReference type="AlphaFoldDB" id="A0A0H5LRQ6"/>
<gene>
    <name evidence="1" type="ORF">ERS008476_00658</name>
</gene>
<dbReference type="Proteomes" id="UP000043316">
    <property type="component" value="Unassembled WGS sequence"/>
</dbReference>
<organism evidence="1 2">
    <name type="scientific">Yersinia intermedia</name>
    <dbReference type="NCBI Taxonomy" id="631"/>
    <lineage>
        <taxon>Bacteria</taxon>
        <taxon>Pseudomonadati</taxon>
        <taxon>Pseudomonadota</taxon>
        <taxon>Gammaproteobacteria</taxon>
        <taxon>Enterobacterales</taxon>
        <taxon>Yersiniaceae</taxon>
        <taxon>Yersinia</taxon>
    </lineage>
</organism>
<sequence length="50" mass="5883">MISCCNSIRLSTIAIKKPSDNTEGFFYRSCIYHLALFNTRDVKDEFTYIR</sequence>
<protein>
    <submittedName>
        <fullName evidence="1">Uncharacterized protein</fullName>
    </submittedName>
</protein>
<evidence type="ECO:0000313" key="2">
    <source>
        <dbReference type="Proteomes" id="UP000043316"/>
    </source>
</evidence>